<dbReference type="InterPro" id="IPR017880">
    <property type="entry name" value="KilA_N"/>
</dbReference>
<protein>
    <submittedName>
        <fullName evidence="2">KilA-N domain-containing protein</fullName>
    </submittedName>
</protein>
<dbReference type="Pfam" id="PF04383">
    <property type="entry name" value="KilA-N"/>
    <property type="match status" value="1"/>
</dbReference>
<dbReference type="GeneID" id="93528366"/>
<dbReference type="GO" id="GO:0003677">
    <property type="term" value="F:DNA binding"/>
    <property type="evidence" value="ECO:0007669"/>
    <property type="project" value="InterPro"/>
</dbReference>
<dbReference type="SMART" id="SM01252">
    <property type="entry name" value="KilA-N"/>
    <property type="match status" value="1"/>
</dbReference>
<organism evidence="2 3">
    <name type="scientific">Myroides odoratus</name>
    <name type="common">Flavobacterium odoratum</name>
    <dbReference type="NCBI Taxonomy" id="256"/>
    <lineage>
        <taxon>Bacteria</taxon>
        <taxon>Pseudomonadati</taxon>
        <taxon>Bacteroidota</taxon>
        <taxon>Flavobacteriia</taxon>
        <taxon>Flavobacteriales</taxon>
        <taxon>Flavobacteriaceae</taxon>
        <taxon>Myroides</taxon>
    </lineage>
</organism>
<accession>A0A9Q6Z765</accession>
<dbReference type="OrthoDB" id="9810290at2"/>
<proteinExistence type="predicted"/>
<dbReference type="SUPFAM" id="SSF54616">
    <property type="entry name" value="DNA-binding domain of Mlu1-box binding protein MBP1"/>
    <property type="match status" value="1"/>
</dbReference>
<gene>
    <name evidence="2" type="ORF">I6I88_11900</name>
</gene>
<dbReference type="InterPro" id="IPR036887">
    <property type="entry name" value="HTH_APSES_sf"/>
</dbReference>
<dbReference type="Proteomes" id="UP000596202">
    <property type="component" value="Chromosome"/>
</dbReference>
<dbReference type="EMBL" id="CP068108">
    <property type="protein sequence ID" value="QQT98917.1"/>
    <property type="molecule type" value="Genomic_DNA"/>
</dbReference>
<sequence length="99" mass="11283">MEHIFQYNNQNITFQLGNGDVMVNATQMAKPFGKTTKDYLKTQSTNELLQALSSRRKILLTDLVVVTNGGSNPGTWMHEDIALDFAQWLSIDFKLWCND</sequence>
<dbReference type="AlphaFoldDB" id="A0A9Q6Z765"/>
<evidence type="ECO:0000259" key="1">
    <source>
        <dbReference type="PROSITE" id="PS51301"/>
    </source>
</evidence>
<reference evidence="2 3" key="1">
    <citation type="submission" date="2021-01" db="EMBL/GenBank/DDBJ databases">
        <title>FDA dAtabase for Regulatory Grade micrObial Sequences (FDA-ARGOS): Supporting development and validation of Infectious Disease Dx tests.</title>
        <authorList>
            <person name="Sproer C."/>
            <person name="Gronow S."/>
            <person name="Severitt S."/>
            <person name="Schroder I."/>
            <person name="Tallon L."/>
            <person name="Sadzewicz L."/>
            <person name="Zhao X."/>
            <person name="Boylan J."/>
            <person name="Ott S."/>
            <person name="Bowen H."/>
            <person name="Vavikolanu K."/>
            <person name="Mehta A."/>
            <person name="Aluvathingal J."/>
            <person name="Nadendla S."/>
            <person name="Lowell S."/>
            <person name="Myers T."/>
            <person name="Yan Y."/>
            <person name="Sichtig H."/>
        </authorList>
    </citation>
    <scope>NUCLEOTIDE SEQUENCE [LARGE SCALE GENOMIC DNA]</scope>
    <source>
        <strain evidence="2 3">FDAARGOS_1131</strain>
    </source>
</reference>
<evidence type="ECO:0000313" key="2">
    <source>
        <dbReference type="EMBL" id="QQT98917.1"/>
    </source>
</evidence>
<dbReference type="InterPro" id="IPR018004">
    <property type="entry name" value="KilA/APSES_HTH"/>
</dbReference>
<feature type="domain" description="KilA-N" evidence="1">
    <location>
        <begin position="1"/>
        <end position="99"/>
    </location>
</feature>
<dbReference type="PROSITE" id="PS51301">
    <property type="entry name" value="KILA_N"/>
    <property type="match status" value="1"/>
</dbReference>
<name>A0A9Q6Z765_MYROD</name>
<evidence type="ECO:0000313" key="3">
    <source>
        <dbReference type="Proteomes" id="UP000596202"/>
    </source>
</evidence>
<dbReference type="RefSeq" id="WP_002986263.1">
    <property type="nucleotide sequence ID" value="NZ_CP068108.1"/>
</dbReference>